<proteinExistence type="predicted"/>
<evidence type="ECO:0000313" key="1">
    <source>
        <dbReference type="EMBL" id="KRM79830.1"/>
    </source>
</evidence>
<evidence type="ECO:0008006" key="3">
    <source>
        <dbReference type="Google" id="ProtNLM"/>
    </source>
</evidence>
<evidence type="ECO:0000313" key="2">
    <source>
        <dbReference type="Proteomes" id="UP000051813"/>
    </source>
</evidence>
<dbReference type="Pfam" id="PF10978">
    <property type="entry name" value="DUF2785"/>
    <property type="match status" value="1"/>
</dbReference>
<dbReference type="STRING" id="1423738.FC84_GL000527"/>
<sequence>MVVTKIADVKARLNQRFKDFNQGLNFETLPDQLTDLYQSIAYAQRRTKVVPLTEGSIDDFQAVLKRVGHAVNKNDPDLALSDAELMLLLHNIGLLDENLRDRGIFFTISGLMNRGALKAEQIWPALQFLTQDEVLFAHIMEPENDAVFSRSMAVLLSSVFLVADRAYGDVLTAEQYWFVISQLALYALLERDVRGFVPDYGWAHAFTHIGNVLTEVAESRLTRAQKLFFLTCTMVGYQQASLPFSFGEDQRMATATLALATKEKFYADYLIRIFQVWPKRAPVNPQGNGYDFWTKWYNRNHYFVNLMVLPDIPEALVDFIKKMPNY</sequence>
<dbReference type="Proteomes" id="UP000051813">
    <property type="component" value="Unassembled WGS sequence"/>
</dbReference>
<dbReference type="OrthoDB" id="7619731at2"/>
<comment type="caution">
    <text evidence="1">The sequence shown here is derived from an EMBL/GenBank/DDBJ whole genome shotgun (WGS) entry which is preliminary data.</text>
</comment>
<name>A0A0R2BV08_9LACO</name>
<dbReference type="PATRIC" id="fig|1423738.3.peg.537"/>
<keyword evidence="2" id="KW-1185">Reference proteome</keyword>
<protein>
    <recommendedName>
        <fullName evidence="3">DUF2785 domain-containing protein</fullName>
    </recommendedName>
</protein>
<dbReference type="EMBL" id="AYYK01000001">
    <property type="protein sequence ID" value="KRM79830.1"/>
    <property type="molecule type" value="Genomic_DNA"/>
</dbReference>
<accession>A0A0R2BV08</accession>
<organism evidence="1 2">
    <name type="scientific">Lapidilactobacillus dextrinicus DSM 20335</name>
    <dbReference type="NCBI Taxonomy" id="1423738"/>
    <lineage>
        <taxon>Bacteria</taxon>
        <taxon>Bacillati</taxon>
        <taxon>Bacillota</taxon>
        <taxon>Bacilli</taxon>
        <taxon>Lactobacillales</taxon>
        <taxon>Lactobacillaceae</taxon>
        <taxon>Lapidilactobacillus</taxon>
    </lineage>
</organism>
<reference evidence="1 2" key="1">
    <citation type="journal article" date="2015" name="Genome Announc.">
        <title>Expanding the biotechnology potential of lactobacilli through comparative genomics of 213 strains and associated genera.</title>
        <authorList>
            <person name="Sun Z."/>
            <person name="Harris H.M."/>
            <person name="McCann A."/>
            <person name="Guo C."/>
            <person name="Argimon S."/>
            <person name="Zhang W."/>
            <person name="Yang X."/>
            <person name="Jeffery I.B."/>
            <person name="Cooney J.C."/>
            <person name="Kagawa T.F."/>
            <person name="Liu W."/>
            <person name="Song Y."/>
            <person name="Salvetti E."/>
            <person name="Wrobel A."/>
            <person name="Rasinkangas P."/>
            <person name="Parkhill J."/>
            <person name="Rea M.C."/>
            <person name="O'Sullivan O."/>
            <person name="Ritari J."/>
            <person name="Douillard F.P."/>
            <person name="Paul Ross R."/>
            <person name="Yang R."/>
            <person name="Briner A.E."/>
            <person name="Felis G.E."/>
            <person name="de Vos W.M."/>
            <person name="Barrangou R."/>
            <person name="Klaenhammer T.R."/>
            <person name="Caufield P.W."/>
            <person name="Cui Y."/>
            <person name="Zhang H."/>
            <person name="O'Toole P.W."/>
        </authorList>
    </citation>
    <scope>NUCLEOTIDE SEQUENCE [LARGE SCALE GENOMIC DNA]</scope>
    <source>
        <strain evidence="1 2">DSM 20335</strain>
    </source>
</reference>
<gene>
    <name evidence="1" type="ORF">FC84_GL000527</name>
</gene>
<dbReference type="AlphaFoldDB" id="A0A0R2BV08"/>
<dbReference type="InterPro" id="IPR021247">
    <property type="entry name" value="DUF2785"/>
</dbReference>